<reference evidence="1 2" key="1">
    <citation type="journal article" date="2024" name="Proc. Natl. Acad. Sci. U.S.A.">
        <title>The genetic regulatory architecture and epigenomic basis for age-related changes in rattlesnake venom.</title>
        <authorList>
            <person name="Hogan M.P."/>
            <person name="Holding M.L."/>
            <person name="Nystrom G.S."/>
            <person name="Colston T.J."/>
            <person name="Bartlett D.A."/>
            <person name="Mason A.J."/>
            <person name="Ellsworth S.A."/>
            <person name="Rautsaw R.M."/>
            <person name="Lawrence K.C."/>
            <person name="Strickland J.L."/>
            <person name="He B."/>
            <person name="Fraser P."/>
            <person name="Margres M.J."/>
            <person name="Gilbert D.M."/>
            <person name="Gibbs H.L."/>
            <person name="Parkinson C.L."/>
            <person name="Rokyta D.R."/>
        </authorList>
    </citation>
    <scope>NUCLEOTIDE SEQUENCE [LARGE SCALE GENOMIC DNA]</scope>
    <source>
        <strain evidence="1">DRR0105</strain>
    </source>
</reference>
<organism evidence="1 2">
    <name type="scientific">Crotalus adamanteus</name>
    <name type="common">Eastern diamondback rattlesnake</name>
    <dbReference type="NCBI Taxonomy" id="8729"/>
    <lineage>
        <taxon>Eukaryota</taxon>
        <taxon>Metazoa</taxon>
        <taxon>Chordata</taxon>
        <taxon>Craniata</taxon>
        <taxon>Vertebrata</taxon>
        <taxon>Euteleostomi</taxon>
        <taxon>Lepidosauria</taxon>
        <taxon>Squamata</taxon>
        <taxon>Bifurcata</taxon>
        <taxon>Unidentata</taxon>
        <taxon>Episquamata</taxon>
        <taxon>Toxicofera</taxon>
        <taxon>Serpentes</taxon>
        <taxon>Colubroidea</taxon>
        <taxon>Viperidae</taxon>
        <taxon>Crotalinae</taxon>
        <taxon>Crotalus</taxon>
    </lineage>
</organism>
<evidence type="ECO:0000313" key="2">
    <source>
        <dbReference type="Proteomes" id="UP001474421"/>
    </source>
</evidence>
<keyword evidence="2" id="KW-1185">Reference proteome</keyword>
<dbReference type="SUPFAM" id="SSF50405">
    <property type="entry name" value="Actin-crosslinking proteins"/>
    <property type="match status" value="1"/>
</dbReference>
<proteinExistence type="predicted"/>
<accession>A0AAW1C0C3</accession>
<evidence type="ECO:0000313" key="1">
    <source>
        <dbReference type="EMBL" id="KAK9407518.1"/>
    </source>
</evidence>
<dbReference type="InterPro" id="IPR008999">
    <property type="entry name" value="Actin-crosslinking"/>
</dbReference>
<protein>
    <submittedName>
        <fullName evidence="1">Uncharacterized protein</fullName>
    </submittedName>
</protein>
<dbReference type="EMBL" id="JAOTOJ010000002">
    <property type="protein sequence ID" value="KAK9407518.1"/>
    <property type="molecule type" value="Genomic_DNA"/>
</dbReference>
<dbReference type="CDD" id="cd00257">
    <property type="entry name" value="beta-trefoil_FSCN-like"/>
    <property type="match status" value="1"/>
</dbReference>
<dbReference type="Gene3D" id="2.170.15.10">
    <property type="entry name" value="Proaerolysin, chain A, domain 3"/>
    <property type="match status" value="1"/>
</dbReference>
<gene>
    <name evidence="1" type="ORF">NXF25_006292</name>
</gene>
<name>A0AAW1C0C3_CROAD</name>
<dbReference type="AlphaFoldDB" id="A0AAW1C0C3"/>
<sequence>MALRIWKGLGQLEAYIGADEGVAFQMDNKMYWDSLGNGSHWAVEGVPEKRKSSKFWLIPATSGKVMLKNWLGLFLAAVDVRSRKKIFPIQPVQYSTKPSLNFEVYFRDNMVAFRASNGLFLSRTFREFNGLEATKFFPDETCCFLPQIGDADLPTFEIVRVVPNDFSLTQYHPHFVDKHTFYNRSSSSILHTFGLNWVVNTTDRVIWKHLWGLGLPSSCSFRIEDATPTVKYTENNQQNFSLMRSVLEIIVKKVEVPPSTKAIASFWVDITYSVVVPFLAIIQKVKPSGDVEQFNETGAWRGMVYRNPRVEVAIEPLCEPCRGM</sequence>
<dbReference type="Gene3D" id="2.80.10.50">
    <property type="match status" value="1"/>
</dbReference>
<comment type="caution">
    <text evidence="1">The sequence shown here is derived from an EMBL/GenBank/DDBJ whole genome shotgun (WGS) entry which is preliminary data.</text>
</comment>
<dbReference type="Proteomes" id="UP001474421">
    <property type="component" value="Unassembled WGS sequence"/>
</dbReference>